<proteinExistence type="predicted"/>
<dbReference type="InterPro" id="IPR036188">
    <property type="entry name" value="FAD/NAD-bd_sf"/>
</dbReference>
<evidence type="ECO:0000313" key="3">
    <source>
        <dbReference type="Proteomes" id="UP001054889"/>
    </source>
</evidence>
<protein>
    <recommendedName>
        <fullName evidence="1">Glucose-methanol-choline oxidoreductase N-terminal domain-containing protein</fullName>
    </recommendedName>
</protein>
<dbReference type="PANTHER" id="PTHR45968">
    <property type="entry name" value="OSJNBA0019K04.7 PROTEIN"/>
    <property type="match status" value="1"/>
</dbReference>
<comment type="caution">
    <text evidence="2">The sequence shown here is derived from an EMBL/GenBank/DDBJ whole genome shotgun (WGS) entry which is preliminary data.</text>
</comment>
<dbReference type="EMBL" id="BQKI01000007">
    <property type="protein sequence ID" value="GJM97803.1"/>
    <property type="molecule type" value="Genomic_DNA"/>
</dbReference>
<dbReference type="SUPFAM" id="SSF51905">
    <property type="entry name" value="FAD/NAD(P)-binding domain"/>
    <property type="match status" value="1"/>
</dbReference>
<evidence type="ECO:0000313" key="2">
    <source>
        <dbReference type="EMBL" id="GJM97803.1"/>
    </source>
</evidence>
<accession>A0AAV5CHJ2</accession>
<dbReference type="GO" id="GO:0016614">
    <property type="term" value="F:oxidoreductase activity, acting on CH-OH group of donors"/>
    <property type="evidence" value="ECO:0007669"/>
    <property type="project" value="InterPro"/>
</dbReference>
<feature type="domain" description="Glucose-methanol-choline oxidoreductase N-terminal" evidence="1">
    <location>
        <begin position="166"/>
        <end position="189"/>
    </location>
</feature>
<dbReference type="PANTHER" id="PTHR45968:SF2">
    <property type="entry name" value="(R)-MANDELONITRILE LYASE-LIKE"/>
    <property type="match status" value="1"/>
</dbReference>
<dbReference type="PROSITE" id="PS00623">
    <property type="entry name" value="GMC_OXRED_1"/>
    <property type="match status" value="1"/>
</dbReference>
<dbReference type="InterPro" id="IPR051871">
    <property type="entry name" value="GMC_Oxidoreductase-Related"/>
</dbReference>
<dbReference type="GO" id="GO:0050660">
    <property type="term" value="F:flavin adenine dinucleotide binding"/>
    <property type="evidence" value="ECO:0007669"/>
    <property type="project" value="InterPro"/>
</dbReference>
<name>A0AAV5CHJ2_ELECO</name>
<dbReference type="AlphaFoldDB" id="A0AAV5CHJ2"/>
<dbReference type="InterPro" id="IPR000172">
    <property type="entry name" value="GMC_OxRdtase_N"/>
</dbReference>
<reference evidence="2" key="1">
    <citation type="journal article" date="2018" name="DNA Res.">
        <title>Multiple hybrid de novo genome assembly of finger millet, an orphan allotetraploid crop.</title>
        <authorList>
            <person name="Hatakeyama M."/>
            <person name="Aluri S."/>
            <person name="Balachadran M.T."/>
            <person name="Sivarajan S.R."/>
            <person name="Patrignani A."/>
            <person name="Gruter S."/>
            <person name="Poveda L."/>
            <person name="Shimizu-Inatsugi R."/>
            <person name="Baeten J."/>
            <person name="Francoijs K.J."/>
            <person name="Nataraja K.N."/>
            <person name="Reddy Y.A.N."/>
            <person name="Phadnis S."/>
            <person name="Ravikumar R.L."/>
            <person name="Schlapbach R."/>
            <person name="Sreeman S.M."/>
            <person name="Shimizu K.K."/>
        </authorList>
    </citation>
    <scope>NUCLEOTIDE SEQUENCE</scope>
</reference>
<sequence length="201" mass="20658">MASKRFLHFPPHPNPHFVFCASALSNSPLPQSLAPAMHVVSAVVHHLLLGVILAPTLAAAQSRPFGGALPGYARYLLDATAMPAVEQYDYIVVGGGTSGCPIAATLTGPGGGRVLLLERGGAPSEFPALATAGGFVRTLAMADPAPESDAPAQAFTSEDGVPNVRARVLGGGTAINAGFYSRAHPGWFQGHGEVGFSNPFF</sequence>
<keyword evidence="3" id="KW-1185">Reference proteome</keyword>
<gene>
    <name evidence="2" type="primary">ga14758</name>
    <name evidence="2" type="ORF">PR202_ga14758</name>
</gene>
<organism evidence="2 3">
    <name type="scientific">Eleusine coracana subsp. coracana</name>
    <dbReference type="NCBI Taxonomy" id="191504"/>
    <lineage>
        <taxon>Eukaryota</taxon>
        <taxon>Viridiplantae</taxon>
        <taxon>Streptophyta</taxon>
        <taxon>Embryophyta</taxon>
        <taxon>Tracheophyta</taxon>
        <taxon>Spermatophyta</taxon>
        <taxon>Magnoliopsida</taxon>
        <taxon>Liliopsida</taxon>
        <taxon>Poales</taxon>
        <taxon>Poaceae</taxon>
        <taxon>PACMAD clade</taxon>
        <taxon>Chloridoideae</taxon>
        <taxon>Cynodonteae</taxon>
        <taxon>Eleusininae</taxon>
        <taxon>Eleusine</taxon>
    </lineage>
</organism>
<dbReference type="Proteomes" id="UP001054889">
    <property type="component" value="Unassembled WGS sequence"/>
</dbReference>
<evidence type="ECO:0000259" key="1">
    <source>
        <dbReference type="PROSITE" id="PS00623"/>
    </source>
</evidence>
<reference evidence="2" key="2">
    <citation type="submission" date="2021-12" db="EMBL/GenBank/DDBJ databases">
        <title>Resequencing data analysis of finger millet.</title>
        <authorList>
            <person name="Hatakeyama M."/>
            <person name="Aluri S."/>
            <person name="Balachadran M.T."/>
            <person name="Sivarajan S.R."/>
            <person name="Poveda L."/>
            <person name="Shimizu-Inatsugi R."/>
            <person name="Schlapbach R."/>
            <person name="Sreeman S.M."/>
            <person name="Shimizu K.K."/>
        </authorList>
    </citation>
    <scope>NUCLEOTIDE SEQUENCE</scope>
</reference>
<dbReference type="Gene3D" id="3.50.50.60">
    <property type="entry name" value="FAD/NAD(P)-binding domain"/>
    <property type="match status" value="1"/>
</dbReference>